<protein>
    <submittedName>
        <fullName evidence="1">Uncharacterized protein</fullName>
    </submittedName>
</protein>
<keyword evidence="2" id="KW-1185">Reference proteome</keyword>
<name>A0ABR3JB77_9AGAR</name>
<proteinExistence type="predicted"/>
<organism evidence="1 2">
    <name type="scientific">Hohenbuehelia grisea</name>
    <dbReference type="NCBI Taxonomy" id="104357"/>
    <lineage>
        <taxon>Eukaryota</taxon>
        <taxon>Fungi</taxon>
        <taxon>Dikarya</taxon>
        <taxon>Basidiomycota</taxon>
        <taxon>Agaricomycotina</taxon>
        <taxon>Agaricomycetes</taxon>
        <taxon>Agaricomycetidae</taxon>
        <taxon>Agaricales</taxon>
        <taxon>Pleurotineae</taxon>
        <taxon>Pleurotaceae</taxon>
        <taxon>Hohenbuehelia</taxon>
    </lineage>
</organism>
<evidence type="ECO:0000313" key="1">
    <source>
        <dbReference type="EMBL" id="KAL0952541.1"/>
    </source>
</evidence>
<dbReference type="Proteomes" id="UP001556367">
    <property type="component" value="Unassembled WGS sequence"/>
</dbReference>
<sequence length="123" mass="14349">MESFNSREAVLDQIRPAQIRVIFTLPPQFGLPSHPLAYVEWFTPLRRFDKDVGMFAVQRSTRNHQRNAAIVRVEQLVRNCHLIPKFGQAVPSLWSTDTVLEQCGSFFVNPYFDVDTFTYFRLI</sequence>
<gene>
    <name evidence="1" type="ORF">HGRIS_006800</name>
</gene>
<dbReference type="EMBL" id="JASNQZ010000010">
    <property type="protein sequence ID" value="KAL0952541.1"/>
    <property type="molecule type" value="Genomic_DNA"/>
</dbReference>
<evidence type="ECO:0000313" key="2">
    <source>
        <dbReference type="Proteomes" id="UP001556367"/>
    </source>
</evidence>
<reference evidence="2" key="1">
    <citation type="submission" date="2024-06" db="EMBL/GenBank/DDBJ databases">
        <title>Multi-omics analyses provide insights into the biosynthesis of the anticancer antibiotic pleurotin in Hohenbuehelia grisea.</title>
        <authorList>
            <person name="Weaver J.A."/>
            <person name="Alberti F."/>
        </authorList>
    </citation>
    <scope>NUCLEOTIDE SEQUENCE [LARGE SCALE GENOMIC DNA]</scope>
    <source>
        <strain evidence="2">T-177</strain>
    </source>
</reference>
<accession>A0ABR3JB77</accession>
<comment type="caution">
    <text evidence="1">The sequence shown here is derived from an EMBL/GenBank/DDBJ whole genome shotgun (WGS) entry which is preliminary data.</text>
</comment>